<gene>
    <name evidence="2" type="ORF">QE152_g7878</name>
</gene>
<accession>A0AAW1MDG4</accession>
<keyword evidence="1" id="KW-0732">Signal</keyword>
<evidence type="ECO:0000256" key="1">
    <source>
        <dbReference type="SAM" id="SignalP"/>
    </source>
</evidence>
<name>A0AAW1MDG4_POPJA</name>
<sequence length="136" mass="15005">MLLFTIYVFIADWLAPDVTNDTLVNCKYCHVVLKAHKKDLVGHAKTEKHNKATAREKSAKSCKSISQIYKPVLSEKTKIAELKIAAFIAEHAKSVHDAIISQLKIDGLKFENMIGVGVDGANVMAGRHNSALMEQT</sequence>
<dbReference type="AlphaFoldDB" id="A0AAW1MDG4"/>
<proteinExistence type="predicted"/>
<protein>
    <submittedName>
        <fullName evidence="2">Uncharacterized protein</fullName>
    </submittedName>
</protein>
<feature type="chain" id="PRO_5043463733" evidence="1">
    <location>
        <begin position="21"/>
        <end position="136"/>
    </location>
</feature>
<comment type="caution">
    <text evidence="2">The sequence shown here is derived from an EMBL/GenBank/DDBJ whole genome shotgun (WGS) entry which is preliminary data.</text>
</comment>
<reference evidence="2 3" key="1">
    <citation type="journal article" date="2024" name="BMC Genomics">
        <title>De novo assembly and annotation of Popillia japonica's genome with initial clues to its potential as an invasive pest.</title>
        <authorList>
            <person name="Cucini C."/>
            <person name="Boschi S."/>
            <person name="Funari R."/>
            <person name="Cardaioli E."/>
            <person name="Iannotti N."/>
            <person name="Marturano G."/>
            <person name="Paoli F."/>
            <person name="Bruttini M."/>
            <person name="Carapelli A."/>
            <person name="Frati F."/>
            <person name="Nardi F."/>
        </authorList>
    </citation>
    <scope>NUCLEOTIDE SEQUENCE [LARGE SCALE GENOMIC DNA]</scope>
    <source>
        <strain evidence="2">DMR45628</strain>
    </source>
</reference>
<organism evidence="2 3">
    <name type="scientific">Popillia japonica</name>
    <name type="common">Japanese beetle</name>
    <dbReference type="NCBI Taxonomy" id="7064"/>
    <lineage>
        <taxon>Eukaryota</taxon>
        <taxon>Metazoa</taxon>
        <taxon>Ecdysozoa</taxon>
        <taxon>Arthropoda</taxon>
        <taxon>Hexapoda</taxon>
        <taxon>Insecta</taxon>
        <taxon>Pterygota</taxon>
        <taxon>Neoptera</taxon>
        <taxon>Endopterygota</taxon>
        <taxon>Coleoptera</taxon>
        <taxon>Polyphaga</taxon>
        <taxon>Scarabaeiformia</taxon>
        <taxon>Scarabaeidae</taxon>
        <taxon>Rutelinae</taxon>
        <taxon>Popillia</taxon>
    </lineage>
</organism>
<dbReference type="EMBL" id="JASPKY010000060">
    <property type="protein sequence ID" value="KAK9744303.1"/>
    <property type="molecule type" value="Genomic_DNA"/>
</dbReference>
<evidence type="ECO:0000313" key="3">
    <source>
        <dbReference type="Proteomes" id="UP001458880"/>
    </source>
</evidence>
<dbReference type="Proteomes" id="UP001458880">
    <property type="component" value="Unassembled WGS sequence"/>
</dbReference>
<evidence type="ECO:0000313" key="2">
    <source>
        <dbReference type="EMBL" id="KAK9744303.1"/>
    </source>
</evidence>
<keyword evidence="3" id="KW-1185">Reference proteome</keyword>
<feature type="signal peptide" evidence="1">
    <location>
        <begin position="1"/>
        <end position="20"/>
    </location>
</feature>